<dbReference type="Gene3D" id="3.30.559.10">
    <property type="entry name" value="Chloramphenicol acetyltransferase-like domain"/>
    <property type="match status" value="1"/>
</dbReference>
<dbReference type="KEGG" id="mcab:HXZ27_03455"/>
<keyword evidence="3" id="KW-1185">Reference proteome</keyword>
<reference evidence="3" key="2">
    <citation type="submission" date="2016-06" db="EMBL/GenBank/DDBJ databases">
        <authorList>
            <person name="Varghese N."/>
            <person name="Submissions Spin"/>
        </authorList>
    </citation>
    <scope>NUCLEOTIDE SEQUENCE [LARGE SCALE GENOMIC DNA]</scope>
    <source>
        <strain evidence="3">DSM 43168</strain>
    </source>
</reference>
<evidence type="ECO:0000313" key="3">
    <source>
        <dbReference type="Proteomes" id="UP000183585"/>
    </source>
</evidence>
<dbReference type="GeneID" id="301309719"/>
<name>A0A1C4YJK9_9ACTN</name>
<dbReference type="InterPro" id="IPR023213">
    <property type="entry name" value="CAT-like_dom_sf"/>
</dbReference>
<sequence length="449" mass="49536">MSPSDAGTGEFPLTWAQQQWMAGPPPLDENDAWRYELSLPVPVGPGLTVPDTVAVAGELVRRYPPLRSRLRRGVDGQLRQEVLAPDDPVVLDGVQRLGVWCFDFVTDALFDAGRRIGQFVTDPDAGNLMIVVPPVDTGGDVEISVAHAFVDASGAGALVAAFLAVLRGQQGAPIQRTCYDILEFERGERGAELSARNVRYLVSTARRAEERGLSDPRGTAPEPTVDGCRLRSRKLLRALARSRPDSRLARAALVLALALIAFCRVRGTDGAWVTIVVGNRATPEAESFVGLAMQWGALSETLRPEDSLRTVRDRLTLRLAQSLRHGRFDPRRVEEEFDRAGIGGRPVFTFSHWESPTTDWDTARKPVEEHAVQSDHYEWASMPAGAGGAGMEVNTSTLMDQALLKVKWDRRRYADARMRDYIAHVERMLDLAVDDLDVPVARLRDLDLT</sequence>
<evidence type="ECO:0000313" key="2">
    <source>
        <dbReference type="EMBL" id="SCF20894.1"/>
    </source>
</evidence>
<gene>
    <name evidence="2" type="ORF">GA0070563_106187</name>
    <name evidence="1" type="ORF">HXZ27_03455</name>
</gene>
<dbReference type="EMBL" id="FMCT01000006">
    <property type="protein sequence ID" value="SCF20894.1"/>
    <property type="molecule type" value="Genomic_DNA"/>
</dbReference>
<dbReference type="EMBL" id="CP058322">
    <property type="protein sequence ID" value="QLD23401.1"/>
    <property type="molecule type" value="Genomic_DNA"/>
</dbReference>
<evidence type="ECO:0000313" key="4">
    <source>
        <dbReference type="Proteomes" id="UP000509335"/>
    </source>
</evidence>
<reference evidence="1 4" key="3">
    <citation type="submission" date="2020-07" db="EMBL/GenBank/DDBJ databases">
        <title>A bifunctional nitrone conjugated secondary metabolite targeting the ribosome.</title>
        <authorList>
            <person name="Limbrick E.M."/>
            <person name="Graf M."/>
            <person name="Derewacz D.K."/>
            <person name="Nguyen F."/>
            <person name="Spraggins J.M."/>
            <person name="Wieland M."/>
            <person name="Ynigez-Gutierrez A.E."/>
            <person name="Reisman B.J."/>
            <person name="Zinshteyn B."/>
            <person name="McCulloch K."/>
            <person name="Iverson T.M."/>
            <person name="Green R."/>
            <person name="Wilson D.N."/>
            <person name="Bachmann B.O."/>
        </authorList>
    </citation>
    <scope>NUCLEOTIDE SEQUENCE [LARGE SCALE GENOMIC DNA]</scope>
    <source>
        <strain evidence="1">Aurantiaca</strain>
        <strain evidence="4">aurantiaca</strain>
    </source>
</reference>
<dbReference type="RefSeq" id="WP_074475133.1">
    <property type="nucleotide sequence ID" value="NZ_FMCT01000006.1"/>
</dbReference>
<dbReference type="Proteomes" id="UP000183585">
    <property type="component" value="Unassembled WGS sequence"/>
</dbReference>
<evidence type="ECO:0008006" key="5">
    <source>
        <dbReference type="Google" id="ProtNLM"/>
    </source>
</evidence>
<dbReference type="Proteomes" id="UP000509335">
    <property type="component" value="Chromosome"/>
</dbReference>
<proteinExistence type="predicted"/>
<reference evidence="2" key="1">
    <citation type="submission" date="2016-06" db="EMBL/GenBank/DDBJ databases">
        <authorList>
            <person name="Kjaerup R.B."/>
            <person name="Dalgaard T.S."/>
            <person name="Juul-Madsen H.R."/>
        </authorList>
    </citation>
    <scope>NUCLEOTIDE SEQUENCE [LARGE SCALE GENOMIC DNA]</scope>
    <source>
        <strain evidence="2">DSM 43168</strain>
    </source>
</reference>
<dbReference type="Gene3D" id="3.30.559.30">
    <property type="entry name" value="Nonribosomal peptide synthetase, condensation domain"/>
    <property type="match status" value="1"/>
</dbReference>
<dbReference type="SUPFAM" id="SSF52777">
    <property type="entry name" value="CoA-dependent acyltransferases"/>
    <property type="match status" value="2"/>
</dbReference>
<dbReference type="AlphaFoldDB" id="A0A1C4YJK9"/>
<evidence type="ECO:0000313" key="1">
    <source>
        <dbReference type="EMBL" id="QLD23401.1"/>
    </source>
</evidence>
<accession>A0A1C4YJK9</accession>
<protein>
    <recommendedName>
        <fullName evidence="5">Condensation domain-containing protein</fullName>
    </recommendedName>
</protein>
<organism evidence="2 3">
    <name type="scientific">Micromonospora carbonacea</name>
    <dbReference type="NCBI Taxonomy" id="47853"/>
    <lineage>
        <taxon>Bacteria</taxon>
        <taxon>Bacillati</taxon>
        <taxon>Actinomycetota</taxon>
        <taxon>Actinomycetes</taxon>
        <taxon>Micromonosporales</taxon>
        <taxon>Micromonosporaceae</taxon>
        <taxon>Micromonospora</taxon>
    </lineage>
</organism>